<evidence type="ECO:0000313" key="2">
    <source>
        <dbReference type="EMBL" id="QST85349.1"/>
    </source>
</evidence>
<gene>
    <name evidence="2" type="ORF">SRIM_039185</name>
</gene>
<organism evidence="2 3">
    <name type="scientific">Streptomyces rimosus subsp. rimosus (strain ATCC 10970 / DSM 40260 / JCM 4667 / NRRL 2234)</name>
    <dbReference type="NCBI Taxonomy" id="1265868"/>
    <lineage>
        <taxon>Bacteria</taxon>
        <taxon>Bacillati</taxon>
        <taxon>Actinomycetota</taxon>
        <taxon>Actinomycetes</taxon>
        <taxon>Kitasatosporales</taxon>
        <taxon>Streptomycetaceae</taxon>
        <taxon>Streptomyces</taxon>
    </lineage>
</organism>
<protein>
    <submittedName>
        <fullName evidence="2">Uncharacterized protein</fullName>
    </submittedName>
</protein>
<reference evidence="2" key="1">
    <citation type="submission" date="2012-12" db="EMBL/GenBank/DDBJ databases">
        <authorList>
            <person name="Pethick F.E."/>
            <person name="MacFadyen A.C."/>
            <person name="Tang Z."/>
            <person name="Sangal V."/>
            <person name="Tze-Tze L."/>
            <person name="Chu J."/>
            <person name="Guo M."/>
            <person name="Kirby R."/>
            <person name="Hoskisson P.A."/>
            <person name="Herron P.R."/>
            <person name="Hunter I.S."/>
        </authorList>
    </citation>
    <scope>NUCLEOTIDE SEQUENCE</scope>
    <source>
        <strain evidence="2">ATCC 10970</strain>
    </source>
</reference>
<reference evidence="2" key="3">
    <citation type="journal article" date="2021" name="bioRxiv">
        <title>Bilateral symmetry of linear streptomycete chromosomes.</title>
        <authorList>
            <person name="Algora-Gallardo L."/>
            <person name="Schniete J.K."/>
            <person name="Mark D.R."/>
            <person name="Hunter I.S."/>
            <person name="Herron P.R."/>
        </authorList>
    </citation>
    <scope>NUCLEOTIDE SEQUENCE</scope>
    <source>
        <strain evidence="2">ATCC 10970</strain>
    </source>
</reference>
<reference evidence="2" key="2">
    <citation type="submission" date="2020-01" db="EMBL/GenBank/DDBJ databases">
        <authorList>
            <person name="Algora L."/>
            <person name="Schniete J.K."/>
            <person name="MacFadyen A."/>
            <person name="Hoskisson P.A."/>
            <person name="Hunter I.S."/>
            <person name="Herron P.R."/>
        </authorList>
    </citation>
    <scope>NUCLEOTIDE SEQUENCE</scope>
    <source>
        <strain evidence="2">ATCC 10970</strain>
    </source>
</reference>
<dbReference type="EMBL" id="CP048261">
    <property type="protein sequence ID" value="QST85349.1"/>
    <property type="molecule type" value="Genomic_DNA"/>
</dbReference>
<evidence type="ECO:0000256" key="1">
    <source>
        <dbReference type="SAM" id="MobiDB-lite"/>
    </source>
</evidence>
<feature type="region of interest" description="Disordered" evidence="1">
    <location>
        <begin position="215"/>
        <end position="236"/>
    </location>
</feature>
<dbReference type="RefSeq" id="WP_030186020.1">
    <property type="nucleotide sequence ID" value="NZ_CP048261.1"/>
</dbReference>
<feature type="compositionally biased region" description="Polar residues" evidence="1">
    <location>
        <begin position="215"/>
        <end position="224"/>
    </location>
</feature>
<feature type="compositionally biased region" description="Basic and acidic residues" evidence="1">
    <location>
        <begin position="225"/>
        <end position="236"/>
    </location>
</feature>
<dbReference type="AlphaFoldDB" id="A0A8A1V046"/>
<dbReference type="Proteomes" id="UP000011074">
    <property type="component" value="Chromosome"/>
</dbReference>
<sequence length="236" mass="25544">MGRRLTSELEALFGKELVAEFGRIYQEPASRTGAASLFPALVVDRPLKEGIEAEEVLTGREEVVVVTGAPTEGTEFEIDQVYERRVKFVRFRCDRESNEAGSDEVYWASGAAGDSQAQIVMLTPEYGEIHTGTVKNFGPDAFWCKGAAEKFVGGNIQVWEADPGGGGKNKARQVLAAIAREVAKSGLEASPSWEAVFLGLVAAAASLVGAAWRTSSMDRQQNKTGRQESAREQVLE</sequence>
<name>A0A8A1V046_STRR1</name>
<accession>A0A8A1V046</accession>
<evidence type="ECO:0000313" key="3">
    <source>
        <dbReference type="Proteomes" id="UP000011074"/>
    </source>
</evidence>
<dbReference type="GeneID" id="66860140"/>
<proteinExistence type="predicted"/>